<evidence type="ECO:0000313" key="3">
    <source>
        <dbReference type="Proteomes" id="UP001175226"/>
    </source>
</evidence>
<gene>
    <name evidence="2" type="ORF">EV421DRAFT_1784101</name>
</gene>
<dbReference type="Proteomes" id="UP001175226">
    <property type="component" value="Unassembled WGS sequence"/>
</dbReference>
<proteinExistence type="predicted"/>
<evidence type="ECO:0000256" key="1">
    <source>
        <dbReference type="SAM" id="SignalP"/>
    </source>
</evidence>
<organism evidence="2 3">
    <name type="scientific">Armillaria borealis</name>
    <dbReference type="NCBI Taxonomy" id="47425"/>
    <lineage>
        <taxon>Eukaryota</taxon>
        <taxon>Fungi</taxon>
        <taxon>Dikarya</taxon>
        <taxon>Basidiomycota</taxon>
        <taxon>Agaricomycotina</taxon>
        <taxon>Agaricomycetes</taxon>
        <taxon>Agaricomycetidae</taxon>
        <taxon>Agaricales</taxon>
        <taxon>Marasmiineae</taxon>
        <taxon>Physalacriaceae</taxon>
        <taxon>Armillaria</taxon>
    </lineage>
</organism>
<reference evidence="2" key="1">
    <citation type="submission" date="2023-06" db="EMBL/GenBank/DDBJ databases">
        <authorList>
            <consortium name="Lawrence Berkeley National Laboratory"/>
            <person name="Ahrendt S."/>
            <person name="Sahu N."/>
            <person name="Indic B."/>
            <person name="Wong-Bajracharya J."/>
            <person name="Merenyi Z."/>
            <person name="Ke H.-M."/>
            <person name="Monk M."/>
            <person name="Kocsube S."/>
            <person name="Drula E."/>
            <person name="Lipzen A."/>
            <person name="Balint B."/>
            <person name="Henrissat B."/>
            <person name="Andreopoulos B."/>
            <person name="Martin F.M."/>
            <person name="Harder C.B."/>
            <person name="Rigling D."/>
            <person name="Ford K.L."/>
            <person name="Foster G.D."/>
            <person name="Pangilinan J."/>
            <person name="Papanicolaou A."/>
            <person name="Barry K."/>
            <person name="LaButti K."/>
            <person name="Viragh M."/>
            <person name="Koriabine M."/>
            <person name="Yan M."/>
            <person name="Riley R."/>
            <person name="Champramary S."/>
            <person name="Plett K.L."/>
            <person name="Tsai I.J."/>
            <person name="Slot J."/>
            <person name="Sipos G."/>
            <person name="Plett J."/>
            <person name="Nagy L.G."/>
            <person name="Grigoriev I.V."/>
        </authorList>
    </citation>
    <scope>NUCLEOTIDE SEQUENCE</scope>
    <source>
        <strain evidence="2">FPL87.14</strain>
    </source>
</reference>
<sequence length="140" mass="15635">MAVCGCQLLYCLSFSRSLVICPITFVATAVAKETAPVINRTVGSRVRFSFFFVKSSFQTTPTCRHSGIQKYRSLAKHILLFQNWALSTRFRRCMSFANSTRVEVESCSGAFRNIRLISPAGSKVDFESALDDADFKPIVC</sequence>
<comment type="caution">
    <text evidence="2">The sequence shown here is derived from an EMBL/GenBank/DDBJ whole genome shotgun (WGS) entry which is preliminary data.</text>
</comment>
<evidence type="ECO:0000313" key="2">
    <source>
        <dbReference type="EMBL" id="KAK0448706.1"/>
    </source>
</evidence>
<keyword evidence="1" id="KW-0732">Signal</keyword>
<feature type="chain" id="PRO_5041387477" evidence="1">
    <location>
        <begin position="18"/>
        <end position="140"/>
    </location>
</feature>
<accession>A0AA39JVS4</accession>
<feature type="non-terminal residue" evidence="2">
    <location>
        <position position="1"/>
    </location>
</feature>
<feature type="signal peptide" evidence="1">
    <location>
        <begin position="1"/>
        <end position="17"/>
    </location>
</feature>
<name>A0AA39JVS4_9AGAR</name>
<dbReference type="EMBL" id="JAUEPT010000009">
    <property type="protein sequence ID" value="KAK0448706.1"/>
    <property type="molecule type" value="Genomic_DNA"/>
</dbReference>
<dbReference type="AlphaFoldDB" id="A0AA39JVS4"/>
<protein>
    <submittedName>
        <fullName evidence="2">Uncharacterized protein</fullName>
    </submittedName>
</protein>
<keyword evidence="3" id="KW-1185">Reference proteome</keyword>